<dbReference type="PROSITE" id="PS50123">
    <property type="entry name" value="CHER"/>
    <property type="match status" value="1"/>
</dbReference>
<dbReference type="Pfam" id="PF01739">
    <property type="entry name" value="CheR"/>
    <property type="match status" value="1"/>
</dbReference>
<evidence type="ECO:0000259" key="6">
    <source>
        <dbReference type="PROSITE" id="PS50123"/>
    </source>
</evidence>
<evidence type="ECO:0000256" key="1">
    <source>
        <dbReference type="ARBA" id="ARBA00001541"/>
    </source>
</evidence>
<evidence type="ECO:0000256" key="3">
    <source>
        <dbReference type="ARBA" id="ARBA00022603"/>
    </source>
</evidence>
<dbReference type="PRINTS" id="PR00996">
    <property type="entry name" value="CHERMTFRASE"/>
</dbReference>
<accession>A0A2A4SLY9</accession>
<dbReference type="SUPFAM" id="SSF47757">
    <property type="entry name" value="Chemotaxis receptor methyltransferase CheR, N-terminal domain"/>
    <property type="match status" value="1"/>
</dbReference>
<keyword evidence="5" id="KW-0949">S-adenosyl-L-methionine</keyword>
<dbReference type="InterPro" id="IPR050903">
    <property type="entry name" value="Bact_Chemotaxis_MeTrfase"/>
</dbReference>
<organism evidence="7 8">
    <name type="scientific">SAR324 cluster bacterium</name>
    <dbReference type="NCBI Taxonomy" id="2024889"/>
    <lineage>
        <taxon>Bacteria</taxon>
        <taxon>Deltaproteobacteria</taxon>
        <taxon>SAR324 cluster</taxon>
    </lineage>
</organism>
<dbReference type="InterPro" id="IPR000780">
    <property type="entry name" value="CheR_MeTrfase"/>
</dbReference>
<comment type="catalytic activity">
    <reaction evidence="1">
        <text>L-glutamyl-[protein] + S-adenosyl-L-methionine = [protein]-L-glutamate 5-O-methyl ester + S-adenosyl-L-homocysteine</text>
        <dbReference type="Rhea" id="RHEA:24452"/>
        <dbReference type="Rhea" id="RHEA-COMP:10208"/>
        <dbReference type="Rhea" id="RHEA-COMP:10311"/>
        <dbReference type="ChEBI" id="CHEBI:29973"/>
        <dbReference type="ChEBI" id="CHEBI:57856"/>
        <dbReference type="ChEBI" id="CHEBI:59789"/>
        <dbReference type="ChEBI" id="CHEBI:82795"/>
        <dbReference type="EC" id="2.1.1.80"/>
    </reaction>
</comment>
<dbReference type="InterPro" id="IPR022641">
    <property type="entry name" value="CheR_N"/>
</dbReference>
<keyword evidence="4" id="KW-0808">Transferase</keyword>
<reference evidence="8" key="1">
    <citation type="submission" date="2017-08" db="EMBL/GenBank/DDBJ databases">
        <title>A dynamic microbial community with high functional redundancy inhabits the cold, oxic subseafloor aquifer.</title>
        <authorList>
            <person name="Tully B.J."/>
            <person name="Wheat C.G."/>
            <person name="Glazer B.T."/>
            <person name="Huber J.A."/>
        </authorList>
    </citation>
    <scope>NUCLEOTIDE SEQUENCE [LARGE SCALE GENOMIC DNA]</scope>
</reference>
<dbReference type="InterPro" id="IPR026024">
    <property type="entry name" value="Chemotaxis_MeTrfase_CheR"/>
</dbReference>
<evidence type="ECO:0000256" key="5">
    <source>
        <dbReference type="ARBA" id="ARBA00022691"/>
    </source>
</evidence>
<dbReference type="Pfam" id="PF03705">
    <property type="entry name" value="CheR_N"/>
    <property type="match status" value="1"/>
</dbReference>
<dbReference type="EC" id="2.1.1.80" evidence="2"/>
<evidence type="ECO:0000256" key="2">
    <source>
        <dbReference type="ARBA" id="ARBA00012534"/>
    </source>
</evidence>
<dbReference type="InterPro" id="IPR036804">
    <property type="entry name" value="CheR_N_sf"/>
</dbReference>
<comment type="caution">
    <text evidence="7">The sequence shown here is derived from an EMBL/GenBank/DDBJ whole genome shotgun (WGS) entry which is preliminary data.</text>
</comment>
<protein>
    <recommendedName>
        <fullName evidence="2">protein-glutamate O-methyltransferase</fullName>
        <ecNumber evidence="2">2.1.1.80</ecNumber>
    </recommendedName>
</protein>
<evidence type="ECO:0000256" key="4">
    <source>
        <dbReference type="ARBA" id="ARBA00022679"/>
    </source>
</evidence>
<sequence length="307" mass="35865">MIPHRPSHSRPPQASTLSRQAPLKGAIPMLSEGEYRQLKLLVHQHLGIYWKEDKKELIYTRLNKRLRSLDLNDFTAYYKYLLQEEHRPELQVMLNAVTINKTEFFRNGTQLNFLTSEILPQIRRNLLKTQSHKLRIWSAGCSTGEEAYTLAMLAHEHLGPLGMGGLDLRILASDVNTKVVEFAKTATYIADLIQPVPDAWLKKYFLRRELEGSILYQATDKLRELIQFRTFNLLDKQYPIKTKFSLIFCRNVLIYFDHNTRQGILRRLSEFLHPGGYLLLGFSEYIQDIPGFRRMKNNVYQRSPRVG</sequence>
<keyword evidence="3" id="KW-0489">Methyltransferase</keyword>
<proteinExistence type="predicted"/>
<dbReference type="InterPro" id="IPR029063">
    <property type="entry name" value="SAM-dependent_MTases_sf"/>
</dbReference>
<evidence type="ECO:0000313" key="8">
    <source>
        <dbReference type="Proteomes" id="UP000218113"/>
    </source>
</evidence>
<dbReference type="PANTHER" id="PTHR24422:SF19">
    <property type="entry name" value="CHEMOTAXIS PROTEIN METHYLTRANSFERASE"/>
    <property type="match status" value="1"/>
</dbReference>
<dbReference type="PANTHER" id="PTHR24422">
    <property type="entry name" value="CHEMOTAXIS PROTEIN METHYLTRANSFERASE"/>
    <property type="match status" value="1"/>
</dbReference>
<dbReference type="Proteomes" id="UP000218113">
    <property type="component" value="Unassembled WGS sequence"/>
</dbReference>
<dbReference type="PIRSF" id="PIRSF000410">
    <property type="entry name" value="CheR"/>
    <property type="match status" value="1"/>
</dbReference>
<dbReference type="EMBL" id="NVSR01000164">
    <property type="protein sequence ID" value="PCI22242.1"/>
    <property type="molecule type" value="Genomic_DNA"/>
</dbReference>
<dbReference type="AlphaFoldDB" id="A0A2A4SLY9"/>
<dbReference type="Gene3D" id="3.40.50.150">
    <property type="entry name" value="Vaccinia Virus protein VP39"/>
    <property type="match status" value="1"/>
</dbReference>
<evidence type="ECO:0000313" key="7">
    <source>
        <dbReference type="EMBL" id="PCI22242.1"/>
    </source>
</evidence>
<dbReference type="CDD" id="cd02440">
    <property type="entry name" value="AdoMet_MTases"/>
    <property type="match status" value="1"/>
</dbReference>
<gene>
    <name evidence="7" type="ORF">COB67_13545</name>
</gene>
<dbReference type="SMART" id="SM00138">
    <property type="entry name" value="MeTrc"/>
    <property type="match status" value="1"/>
</dbReference>
<dbReference type="InterPro" id="IPR022642">
    <property type="entry name" value="CheR_C"/>
</dbReference>
<feature type="domain" description="CheR-type methyltransferase" evidence="6">
    <location>
        <begin position="30"/>
        <end position="286"/>
    </location>
</feature>
<name>A0A2A4SLY9_9DELT</name>
<dbReference type="Gene3D" id="1.10.155.10">
    <property type="entry name" value="Chemotaxis receptor methyltransferase CheR, N-terminal domain"/>
    <property type="match status" value="1"/>
</dbReference>
<dbReference type="GO" id="GO:0008983">
    <property type="term" value="F:protein-glutamate O-methyltransferase activity"/>
    <property type="evidence" value="ECO:0007669"/>
    <property type="project" value="UniProtKB-EC"/>
</dbReference>
<dbReference type="SUPFAM" id="SSF53335">
    <property type="entry name" value="S-adenosyl-L-methionine-dependent methyltransferases"/>
    <property type="match status" value="1"/>
</dbReference>
<dbReference type="GO" id="GO:0032259">
    <property type="term" value="P:methylation"/>
    <property type="evidence" value="ECO:0007669"/>
    <property type="project" value="UniProtKB-KW"/>
</dbReference>